<feature type="domain" description="Immunoglobulin" evidence="5">
    <location>
        <begin position="131"/>
        <end position="215"/>
    </location>
</feature>
<evidence type="ECO:0000313" key="6">
    <source>
        <dbReference type="EMBL" id="TSK16067.1"/>
    </source>
</evidence>
<dbReference type="InterPro" id="IPR050671">
    <property type="entry name" value="CD300_family_receptors"/>
</dbReference>
<evidence type="ECO:0000256" key="3">
    <source>
        <dbReference type="ARBA" id="ARBA00023136"/>
    </source>
</evidence>
<keyword evidence="4" id="KW-0732">Signal</keyword>
<dbReference type="PANTHER" id="PTHR11860">
    <property type="entry name" value="POLYMERIC-IMMUNOGLOBULIN RECEPTOR"/>
    <property type="match status" value="1"/>
</dbReference>
<gene>
    <name evidence="6" type="ORF">Baya_0938</name>
</gene>
<proteinExistence type="predicted"/>
<dbReference type="InterPro" id="IPR036179">
    <property type="entry name" value="Ig-like_dom_sf"/>
</dbReference>
<organism evidence="6 7">
    <name type="scientific">Bagarius yarrelli</name>
    <name type="common">Goonch</name>
    <name type="synonym">Bagrus yarrelli</name>
    <dbReference type="NCBI Taxonomy" id="175774"/>
    <lineage>
        <taxon>Eukaryota</taxon>
        <taxon>Metazoa</taxon>
        <taxon>Chordata</taxon>
        <taxon>Craniata</taxon>
        <taxon>Vertebrata</taxon>
        <taxon>Euteleostomi</taxon>
        <taxon>Actinopterygii</taxon>
        <taxon>Neopterygii</taxon>
        <taxon>Teleostei</taxon>
        <taxon>Ostariophysi</taxon>
        <taxon>Siluriformes</taxon>
        <taxon>Sisoridae</taxon>
        <taxon>Sisorinae</taxon>
        <taxon>Bagarius</taxon>
    </lineage>
</organism>
<keyword evidence="3" id="KW-0472">Membrane</keyword>
<dbReference type="InterPro" id="IPR003599">
    <property type="entry name" value="Ig_sub"/>
</dbReference>
<evidence type="ECO:0000313" key="7">
    <source>
        <dbReference type="Proteomes" id="UP000319801"/>
    </source>
</evidence>
<feature type="chain" id="PRO_5021762250" evidence="4">
    <location>
        <begin position="23"/>
        <end position="270"/>
    </location>
</feature>
<dbReference type="EMBL" id="VCAZ01000003">
    <property type="protein sequence ID" value="TSK16067.1"/>
    <property type="molecule type" value="Genomic_DNA"/>
</dbReference>
<evidence type="ECO:0000256" key="4">
    <source>
        <dbReference type="SAM" id="SignalP"/>
    </source>
</evidence>
<dbReference type="Pfam" id="PF07686">
    <property type="entry name" value="V-set"/>
    <property type="match status" value="1"/>
</dbReference>
<dbReference type="GO" id="GO:0004888">
    <property type="term" value="F:transmembrane signaling receptor activity"/>
    <property type="evidence" value="ECO:0007669"/>
    <property type="project" value="TreeGrafter"/>
</dbReference>
<sequence>MMMMMMQLFLLTLLITVKQSVTQNIITVDQVSVQQGKSIIIPCLYHADYIHYPKYLCFGTKYFCKDVKQLKNRMVSVSDNQTQHIFTATLKNVTTRDTGAYLCSVEIPGFKPKKSFQLKVTTATPELYVDDQIVTGYEGSHLLISCYHQTRKPNAWCKIGGPCVSTIGNISGASVQLRSTERGFKVTMSELSVDNSGWYWCSAGDQQMPVYISVQSAVPNWESNRQMAESGALDLPARTAGNFPLTLKQGVAFVPPTVTLGAMRAFDRQK</sequence>
<dbReference type="InterPro" id="IPR013783">
    <property type="entry name" value="Ig-like_fold"/>
</dbReference>
<dbReference type="GO" id="GO:0005886">
    <property type="term" value="C:plasma membrane"/>
    <property type="evidence" value="ECO:0007669"/>
    <property type="project" value="TreeGrafter"/>
</dbReference>
<reference evidence="6 7" key="1">
    <citation type="journal article" date="2019" name="Genome Biol. Evol.">
        <title>Whole-Genome Sequencing of the Giant Devil Catfish, Bagarius yarrelli.</title>
        <authorList>
            <person name="Jiang W."/>
            <person name="Lv Y."/>
            <person name="Cheng L."/>
            <person name="Yang K."/>
            <person name="Chao B."/>
            <person name="Wang X."/>
            <person name="Li Y."/>
            <person name="Pan X."/>
            <person name="You X."/>
            <person name="Zhang Y."/>
            <person name="Yang J."/>
            <person name="Li J."/>
            <person name="Zhang X."/>
            <person name="Liu S."/>
            <person name="Sun C."/>
            <person name="Yang J."/>
            <person name="Shi Q."/>
        </authorList>
    </citation>
    <scope>NUCLEOTIDE SEQUENCE [LARGE SCALE GENOMIC DNA]</scope>
    <source>
        <strain evidence="6">JWS20170419001</strain>
        <tissue evidence="6">Muscle</tissue>
    </source>
</reference>
<dbReference type="AlphaFoldDB" id="A0A556TJQ2"/>
<comment type="subcellular location">
    <subcellularLocation>
        <location evidence="1">Membrane</location>
    </subcellularLocation>
</comment>
<dbReference type="Gene3D" id="2.60.40.10">
    <property type="entry name" value="Immunoglobulins"/>
    <property type="match status" value="2"/>
</dbReference>
<dbReference type="SUPFAM" id="SSF48726">
    <property type="entry name" value="Immunoglobulin"/>
    <property type="match status" value="2"/>
</dbReference>
<name>A0A556TJQ2_BAGYA</name>
<dbReference type="SMART" id="SM00409">
    <property type="entry name" value="IG"/>
    <property type="match status" value="2"/>
</dbReference>
<evidence type="ECO:0000256" key="2">
    <source>
        <dbReference type="ARBA" id="ARBA00022692"/>
    </source>
</evidence>
<evidence type="ECO:0000256" key="1">
    <source>
        <dbReference type="ARBA" id="ARBA00004370"/>
    </source>
</evidence>
<keyword evidence="7" id="KW-1185">Reference proteome</keyword>
<dbReference type="InterPro" id="IPR013106">
    <property type="entry name" value="Ig_V-set"/>
</dbReference>
<feature type="signal peptide" evidence="4">
    <location>
        <begin position="1"/>
        <end position="22"/>
    </location>
</feature>
<dbReference type="OrthoDB" id="8920197at2759"/>
<dbReference type="Proteomes" id="UP000319801">
    <property type="component" value="Unassembled WGS sequence"/>
</dbReference>
<feature type="domain" description="Immunoglobulin" evidence="5">
    <location>
        <begin position="28"/>
        <end position="121"/>
    </location>
</feature>
<protein>
    <submittedName>
        <fullName evidence="6">CMRF35-like molecule 4</fullName>
    </submittedName>
</protein>
<dbReference type="PANTHER" id="PTHR11860:SF87">
    <property type="entry name" value="CMRF35-LIKE MOLECULE 8"/>
    <property type="match status" value="1"/>
</dbReference>
<keyword evidence="2" id="KW-0812">Transmembrane</keyword>
<evidence type="ECO:0000259" key="5">
    <source>
        <dbReference type="SMART" id="SM00409"/>
    </source>
</evidence>
<comment type="caution">
    <text evidence="6">The sequence shown here is derived from an EMBL/GenBank/DDBJ whole genome shotgun (WGS) entry which is preliminary data.</text>
</comment>
<accession>A0A556TJQ2</accession>